<dbReference type="Gene3D" id="3.30.2390.20">
    <property type="entry name" value="Type VII secretion system EccB, repeat 1 domain"/>
    <property type="match status" value="1"/>
</dbReference>
<gene>
    <name evidence="2" type="primary">eccB</name>
    <name evidence="2" type="ORF">K6T79_01595</name>
</gene>
<evidence type="ECO:0000313" key="2">
    <source>
        <dbReference type="EMBL" id="MEB3019735.1"/>
    </source>
</evidence>
<dbReference type="RefSeq" id="WP_225404701.1">
    <property type="nucleotide sequence ID" value="NZ_JAYJJR010000001.1"/>
</dbReference>
<keyword evidence="1" id="KW-0472">Membrane</keyword>
<protein>
    <submittedName>
        <fullName evidence="2">Type VII secretion protein EccB</fullName>
    </submittedName>
</protein>
<proteinExistence type="predicted"/>
<keyword evidence="3" id="KW-1185">Reference proteome</keyword>
<accession>A0ABU5XBR9</accession>
<dbReference type="PANTHER" id="PTHR40765">
    <property type="entry name" value="ESX-2 SECRETION SYSTEM ATPASE ECCB2"/>
    <property type="match status" value="1"/>
</dbReference>
<comment type="caution">
    <text evidence="2">The sequence shown here is derived from an EMBL/GenBank/DDBJ whole genome shotgun (WGS) entry which is preliminary data.</text>
</comment>
<sequence>MTRRSATRLQVSAHRYLARRMERALRCGQPAGAPAPGGNALAAGALVSVLALAGAVVLAVVRPQPDLGDAPILLDRASGALYVRIGDTVHPVSNLASARLIAGTAADPRPVAGTAIGRTRRGPPLGIPGAPSALGPALEANATWSLCDDGAGGTTLLAGIEPPASVLIEPPEAVAVVAESGTAYLLRSGRRIPVNPAEPVLESAPPRRVSGLLLNAVPEAPPAQLTDSGERLAVLPAPAVTLCVHWRTDDAAGITLSAGVGPPLPAGAAPTVLAQADGPGPALDAVYLPPGRSAFVRGAGASGQPGGAAYLIAETGERFTVADAGAARDLGLPAVPTAVPWPMLAGLPAGPLLGRQQALSVGDVVSRPPPDR</sequence>
<name>A0ABU5XBR9_9MYCO</name>
<dbReference type="Proteomes" id="UP001299596">
    <property type="component" value="Unassembled WGS sequence"/>
</dbReference>
<dbReference type="EMBL" id="JAYJJR010000001">
    <property type="protein sequence ID" value="MEB3019735.1"/>
    <property type="molecule type" value="Genomic_DNA"/>
</dbReference>
<organism evidence="2 3">
    <name type="scientific">[Mycobacterium] crassicus</name>
    <dbReference type="NCBI Taxonomy" id="2872309"/>
    <lineage>
        <taxon>Bacteria</taxon>
        <taxon>Bacillati</taxon>
        <taxon>Actinomycetota</taxon>
        <taxon>Actinomycetes</taxon>
        <taxon>Mycobacteriales</taxon>
        <taxon>Mycobacteriaceae</taxon>
        <taxon>Mycolicibacter</taxon>
    </lineage>
</organism>
<dbReference type="InterPro" id="IPR044857">
    <property type="entry name" value="T7SS_EccB_R1"/>
</dbReference>
<reference evidence="2 3" key="1">
    <citation type="submission" date="2023-12" db="EMBL/GenBank/DDBJ databases">
        <title>Description of new species of Mycobacterium terrae complex isolated from sewage at the Sao Paulo Zoological Park Foundation in Brazil.</title>
        <authorList>
            <person name="Romagnoli C.L."/>
            <person name="Conceicao E.C."/>
            <person name="Machado E."/>
            <person name="Barreto L.B.P.F."/>
            <person name="Sharma A."/>
            <person name="Silva N.M."/>
            <person name="Marques L.E."/>
            <person name="Juliana M.A."/>
            <person name="Lourenco M.C.S."/>
            <person name="Digiampietri L.A."/>
            <person name="Suffys P.N."/>
            <person name="Viana-Niero C."/>
        </authorList>
    </citation>
    <scope>NUCLEOTIDE SEQUENCE [LARGE SCALE GENOMIC DNA]</scope>
    <source>
        <strain evidence="2 3">MYC098</strain>
    </source>
</reference>
<dbReference type="Pfam" id="PF05108">
    <property type="entry name" value="T7SS_ESX1_EccB"/>
    <property type="match status" value="2"/>
</dbReference>
<feature type="transmembrane region" description="Helical" evidence="1">
    <location>
        <begin position="40"/>
        <end position="61"/>
    </location>
</feature>
<keyword evidence="1" id="KW-0812">Transmembrane</keyword>
<keyword evidence="1" id="KW-1133">Transmembrane helix</keyword>
<evidence type="ECO:0000313" key="3">
    <source>
        <dbReference type="Proteomes" id="UP001299596"/>
    </source>
</evidence>
<dbReference type="InterPro" id="IPR007795">
    <property type="entry name" value="T7SS_EccB"/>
</dbReference>
<dbReference type="NCBIfam" id="TIGR03919">
    <property type="entry name" value="T7SS_EccB"/>
    <property type="match status" value="1"/>
</dbReference>
<dbReference type="PANTHER" id="PTHR40765:SF2">
    <property type="entry name" value="ESX-2 SECRETION SYSTEM ATPASE ECCB2"/>
    <property type="match status" value="1"/>
</dbReference>
<evidence type="ECO:0000256" key="1">
    <source>
        <dbReference type="SAM" id="Phobius"/>
    </source>
</evidence>